<dbReference type="Gene3D" id="3.30.559.10">
    <property type="entry name" value="Chloramphenicol acetyltransferase-like domain"/>
    <property type="match status" value="1"/>
</dbReference>
<sequence>EDVYPLTPMQAGMVFHGLSQAADGVYVEQVTFVLDGIEDTGALAAAWQHVLDRTPVLRSSVVWADVPRPLQVVHRDVTLPVALLDWTGADPAAELDRLLAEDRAAGLDLGAPPLLRVALARLPDGAVRVVWTFHHVLLDGWSVFQLLTDVFAAYAALSRGRRPELPTRRPFADHLRWLAERDPAEAERHWRSVLAGFAEPTALPYDRRPAPEQATRSAQWLSIDLTEAESGRLDEFARRHGLTPNAIVQGAWALLLSRHSGQRDVVFGATVSGRPAELTGADGIAGIFINTLPVRVAIDGDATVAEWLGRLQAAQAEARRFDSVPLSELRTWTDLAPGVGLFDSIVVFENYPVDDSAAAGHGLRLRDVGARETTNYPLTVVASPGARLSLELGHDPALFDEPTVRRLAERLRAVLAGFAADGDRPLSRVPVLPADERRRVLVEWNDTAAPVPPATLAELVRARAELAPDLPAVVAGDVELSYRELVARAARLARHLIGLGAGPERVVALLLPRSAEIVVAQLAAGMAGAAYLPVDPGYPAERIAFLLADADPVVVLTTAAGAAGLPPTAAPVVALDDPATLAAVARASGAPVTDADRLAPVAPEHPAYVIHTSGSTGRPKGVVVTHAGLASFAAAEADRYAVSPGDRVLQFSSPGFDASVLELCMALPNGAALVVPPPGPLLGEQLAAVLTDHRVTHALIPPAALATVPPDAGLPGLRTLVVGAEACPAELVDRWAPGRRLINSYGPTEATVVATWTGPLAAGRGTPPIGRPIPNTRTYVLDRDLTPVPVGVPGELYVAGGGLARGYLDRPGLTAERFVADPFGGPGQRMYRTGDRVRWTGDGELEFLGRADDQVKIRGFRVEPGEVAAVLLRHPDVAEAAVVARDDTGTPQLVGYAVPRPGAVLDPADLRRHLDAVLPRHMVPAALVPLDRLPLTPHGKLDRRALPAPDRAAVPGVGHVPPGTETEQVVAEIWAEVLELAAVGVEDDFFALGGDSIRSLLVSSRVGAAFDISLSPRDVLVAHTVSALAELVEDKILGELERLALDDGTDQEL</sequence>
<dbReference type="Pfam" id="PF13193">
    <property type="entry name" value="AMP-binding_C"/>
    <property type="match status" value="1"/>
</dbReference>
<dbReference type="InterPro" id="IPR000873">
    <property type="entry name" value="AMP-dep_synth/lig_dom"/>
</dbReference>
<proteinExistence type="predicted"/>
<dbReference type="UniPathway" id="UPA00011"/>
<dbReference type="EMBL" id="CADCTP010000212">
    <property type="protein sequence ID" value="CAA9258762.1"/>
    <property type="molecule type" value="Genomic_DNA"/>
</dbReference>
<dbReference type="FunFam" id="3.40.50.980:FF:000001">
    <property type="entry name" value="Non-ribosomal peptide synthetase"/>
    <property type="match status" value="1"/>
</dbReference>
<dbReference type="InterPro" id="IPR001242">
    <property type="entry name" value="Condensation_dom"/>
</dbReference>
<dbReference type="GO" id="GO:0003824">
    <property type="term" value="F:catalytic activity"/>
    <property type="evidence" value="ECO:0007669"/>
    <property type="project" value="InterPro"/>
</dbReference>
<dbReference type="Pfam" id="PF00550">
    <property type="entry name" value="PP-binding"/>
    <property type="match status" value="1"/>
</dbReference>
<dbReference type="InterPro" id="IPR036736">
    <property type="entry name" value="ACP-like_sf"/>
</dbReference>
<dbReference type="FunFam" id="3.30.300.30:FF:000010">
    <property type="entry name" value="Enterobactin synthetase component F"/>
    <property type="match status" value="1"/>
</dbReference>
<dbReference type="CDD" id="cd19543">
    <property type="entry name" value="DCL_NRPS"/>
    <property type="match status" value="1"/>
</dbReference>
<evidence type="ECO:0000256" key="1">
    <source>
        <dbReference type="ARBA" id="ARBA00001957"/>
    </source>
</evidence>
<dbReference type="PROSITE" id="PS00012">
    <property type="entry name" value="PHOSPHOPANTETHEINE"/>
    <property type="match status" value="1"/>
</dbReference>
<name>A0A6J4IQB9_9ACTN</name>
<evidence type="ECO:0000256" key="3">
    <source>
        <dbReference type="ARBA" id="ARBA00022553"/>
    </source>
</evidence>
<dbReference type="Gene3D" id="3.40.50.980">
    <property type="match status" value="2"/>
</dbReference>
<dbReference type="FunFam" id="2.30.38.10:FF:000001">
    <property type="entry name" value="Non-ribosomal peptide synthetase PvdI"/>
    <property type="match status" value="1"/>
</dbReference>
<keyword evidence="2" id="KW-0596">Phosphopantetheine</keyword>
<dbReference type="SUPFAM" id="SSF56801">
    <property type="entry name" value="Acetyl-CoA synthetase-like"/>
    <property type="match status" value="1"/>
</dbReference>
<dbReference type="InterPro" id="IPR020845">
    <property type="entry name" value="AMP-binding_CS"/>
</dbReference>
<dbReference type="SUPFAM" id="SSF47336">
    <property type="entry name" value="ACP-like"/>
    <property type="match status" value="1"/>
</dbReference>
<dbReference type="PANTHER" id="PTHR45527:SF1">
    <property type="entry name" value="FATTY ACID SYNTHASE"/>
    <property type="match status" value="1"/>
</dbReference>
<evidence type="ECO:0000313" key="5">
    <source>
        <dbReference type="EMBL" id="CAA9258762.1"/>
    </source>
</evidence>
<keyword evidence="3" id="KW-0597">Phosphoprotein</keyword>
<gene>
    <name evidence="5" type="ORF">AVDCRST_MAG41-2919</name>
</gene>
<comment type="cofactor">
    <cofactor evidence="1">
        <name>pantetheine 4'-phosphate</name>
        <dbReference type="ChEBI" id="CHEBI:47942"/>
    </cofactor>
</comment>
<dbReference type="InterPro" id="IPR009081">
    <property type="entry name" value="PP-bd_ACP"/>
</dbReference>
<dbReference type="Pfam" id="PF00501">
    <property type="entry name" value="AMP-binding"/>
    <property type="match status" value="1"/>
</dbReference>
<dbReference type="Gene3D" id="3.30.300.30">
    <property type="match status" value="1"/>
</dbReference>
<dbReference type="SUPFAM" id="SSF52777">
    <property type="entry name" value="CoA-dependent acyltransferases"/>
    <property type="match status" value="2"/>
</dbReference>
<feature type="non-terminal residue" evidence="5">
    <location>
        <position position="1"/>
    </location>
</feature>
<dbReference type="PROSITE" id="PS00455">
    <property type="entry name" value="AMP_BINDING"/>
    <property type="match status" value="1"/>
</dbReference>
<accession>A0A6J4IQB9</accession>
<dbReference type="GO" id="GO:0031177">
    <property type="term" value="F:phosphopantetheine binding"/>
    <property type="evidence" value="ECO:0007669"/>
    <property type="project" value="InterPro"/>
</dbReference>
<dbReference type="AlphaFoldDB" id="A0A6J4IQB9"/>
<reference evidence="5" key="1">
    <citation type="submission" date="2020-02" db="EMBL/GenBank/DDBJ databases">
        <authorList>
            <person name="Meier V. D."/>
        </authorList>
    </citation>
    <scope>NUCLEOTIDE SEQUENCE</scope>
    <source>
        <strain evidence="5">AVDCRST_MAG41</strain>
    </source>
</reference>
<dbReference type="SMART" id="SM00823">
    <property type="entry name" value="PKS_PP"/>
    <property type="match status" value="1"/>
</dbReference>
<dbReference type="NCBIfam" id="TIGR01733">
    <property type="entry name" value="AA-adenyl-dom"/>
    <property type="match status" value="1"/>
</dbReference>
<dbReference type="GO" id="GO:0044550">
    <property type="term" value="P:secondary metabolite biosynthetic process"/>
    <property type="evidence" value="ECO:0007669"/>
    <property type="project" value="UniProtKB-ARBA"/>
</dbReference>
<dbReference type="PROSITE" id="PS50075">
    <property type="entry name" value="CARRIER"/>
    <property type="match status" value="1"/>
</dbReference>
<dbReference type="InterPro" id="IPR020806">
    <property type="entry name" value="PKS_PP-bd"/>
</dbReference>
<dbReference type="Gene3D" id="2.30.38.10">
    <property type="entry name" value="Luciferase, Domain 3"/>
    <property type="match status" value="1"/>
</dbReference>
<evidence type="ECO:0000259" key="4">
    <source>
        <dbReference type="PROSITE" id="PS50075"/>
    </source>
</evidence>
<feature type="domain" description="Carrier" evidence="4">
    <location>
        <begin position="961"/>
        <end position="1036"/>
    </location>
</feature>
<dbReference type="Gene3D" id="1.10.1200.10">
    <property type="entry name" value="ACP-like"/>
    <property type="match status" value="1"/>
</dbReference>
<dbReference type="InterPro" id="IPR045851">
    <property type="entry name" value="AMP-bd_C_sf"/>
</dbReference>
<dbReference type="InterPro" id="IPR025110">
    <property type="entry name" value="AMP-bd_C"/>
</dbReference>
<dbReference type="GO" id="GO:0043041">
    <property type="term" value="P:amino acid activation for nonribosomal peptide biosynthetic process"/>
    <property type="evidence" value="ECO:0007669"/>
    <property type="project" value="TreeGrafter"/>
</dbReference>
<dbReference type="FunFam" id="3.40.50.12780:FF:000012">
    <property type="entry name" value="Non-ribosomal peptide synthetase"/>
    <property type="match status" value="1"/>
</dbReference>
<organism evidence="5">
    <name type="scientific">uncultured Mycobacteriales bacterium</name>
    <dbReference type="NCBI Taxonomy" id="581187"/>
    <lineage>
        <taxon>Bacteria</taxon>
        <taxon>Bacillati</taxon>
        <taxon>Actinomycetota</taxon>
        <taxon>Actinomycetes</taxon>
        <taxon>Mycobacteriales</taxon>
        <taxon>environmental samples</taxon>
    </lineage>
</organism>
<dbReference type="InterPro" id="IPR010071">
    <property type="entry name" value="AA_adenyl_dom"/>
</dbReference>
<dbReference type="InterPro" id="IPR023213">
    <property type="entry name" value="CAT-like_dom_sf"/>
</dbReference>
<dbReference type="InterPro" id="IPR006162">
    <property type="entry name" value="Ppantetheine_attach_site"/>
</dbReference>
<evidence type="ECO:0000256" key="2">
    <source>
        <dbReference type="ARBA" id="ARBA00022450"/>
    </source>
</evidence>
<dbReference type="GO" id="GO:0005737">
    <property type="term" value="C:cytoplasm"/>
    <property type="evidence" value="ECO:0007669"/>
    <property type="project" value="TreeGrafter"/>
</dbReference>
<dbReference type="CDD" id="cd17652">
    <property type="entry name" value="A_NRPS_CmdD_like"/>
    <property type="match status" value="1"/>
</dbReference>
<protein>
    <submittedName>
        <fullName evidence="5">Polyketide synthase modules and related proteins</fullName>
    </submittedName>
</protein>
<dbReference type="Pfam" id="PF00668">
    <property type="entry name" value="Condensation"/>
    <property type="match status" value="1"/>
</dbReference>
<dbReference type="GO" id="GO:0008610">
    <property type="term" value="P:lipid biosynthetic process"/>
    <property type="evidence" value="ECO:0007669"/>
    <property type="project" value="UniProtKB-ARBA"/>
</dbReference>
<dbReference type="Gene3D" id="3.30.559.30">
    <property type="entry name" value="Nonribosomal peptide synthetase, condensation domain"/>
    <property type="match status" value="1"/>
</dbReference>
<dbReference type="PANTHER" id="PTHR45527">
    <property type="entry name" value="NONRIBOSOMAL PEPTIDE SYNTHETASE"/>
    <property type="match status" value="1"/>
</dbReference>